<proteinExistence type="predicted"/>
<organism evidence="1 2">
    <name type="scientific">Brevibacterium celere</name>
    <dbReference type="NCBI Taxonomy" id="225845"/>
    <lineage>
        <taxon>Bacteria</taxon>
        <taxon>Bacillati</taxon>
        <taxon>Actinomycetota</taxon>
        <taxon>Actinomycetes</taxon>
        <taxon>Micrococcales</taxon>
        <taxon>Brevibacteriaceae</taxon>
        <taxon>Brevibacterium</taxon>
    </lineage>
</organism>
<reference evidence="1 2" key="1">
    <citation type="submission" date="2018-06" db="EMBL/GenBank/DDBJ databases">
        <title>Freshwater and sediment microbial communities from various areas in North America, analyzing microbe dynamics in response to fracking.</title>
        <authorList>
            <person name="Lamendella R."/>
        </authorList>
    </citation>
    <scope>NUCLEOTIDE SEQUENCE [LARGE SCALE GENOMIC DNA]</scope>
    <source>
        <strain evidence="1 2">3b_TX</strain>
    </source>
</reference>
<gene>
    <name evidence="1" type="ORF">DFO65_101300</name>
</gene>
<dbReference type="Proteomes" id="UP000253509">
    <property type="component" value="Unassembled WGS sequence"/>
</dbReference>
<evidence type="ECO:0000313" key="1">
    <source>
        <dbReference type="EMBL" id="RBP74578.1"/>
    </source>
</evidence>
<accession>A0A366IND0</accession>
<evidence type="ECO:0000313" key="2">
    <source>
        <dbReference type="Proteomes" id="UP000253509"/>
    </source>
</evidence>
<name>A0A366IND0_9MICO</name>
<comment type="caution">
    <text evidence="1">The sequence shown here is derived from an EMBL/GenBank/DDBJ whole genome shotgun (WGS) entry which is preliminary data.</text>
</comment>
<protein>
    <submittedName>
        <fullName evidence="1">Uncharacterized protein</fullName>
    </submittedName>
</protein>
<sequence>MSPAGVETASAVVAAVRLGRLPEVRAAELAAEEGECVEVMGWPFDVPDDVPTCDDGSVVTGQDVGAPIDALERREKMASWNVRREILPAASDEVS</sequence>
<keyword evidence="2" id="KW-1185">Reference proteome</keyword>
<dbReference type="EMBL" id="QNSB01000001">
    <property type="protein sequence ID" value="RBP74578.1"/>
    <property type="molecule type" value="Genomic_DNA"/>
</dbReference>
<dbReference type="AlphaFoldDB" id="A0A366IND0"/>